<proteinExistence type="predicted"/>
<evidence type="ECO:0000313" key="1">
    <source>
        <dbReference type="EMBL" id="RIA93457.1"/>
    </source>
</evidence>
<keyword evidence="2" id="KW-1185">Reference proteome</keyword>
<comment type="caution">
    <text evidence="1">The sequence shown here is derived from an EMBL/GenBank/DDBJ whole genome shotgun (WGS) entry which is preliminary data.</text>
</comment>
<accession>A0A397TB19</accession>
<sequence>MYIMSRKELYTKSEIKEFENADFLNCITGVIMQDSESSDFYIKIYELVYLENGKILRTSGKFQGAVQRAVRIALVRCYDIKQLEPEVYSCSHLYYTEEYNTIPIGSIN</sequence>
<dbReference type="AlphaFoldDB" id="A0A397TB19"/>
<reference evidence="1 2" key="1">
    <citation type="submission" date="2018-06" db="EMBL/GenBank/DDBJ databases">
        <title>Comparative genomics reveals the genomic features of Rhizophagus irregularis, R. cerebriforme, R. diaphanum and Gigaspora rosea, and their symbiotic lifestyle signature.</title>
        <authorList>
            <person name="Morin E."/>
            <person name="San Clemente H."/>
            <person name="Chen E.C.H."/>
            <person name="De La Providencia I."/>
            <person name="Hainaut M."/>
            <person name="Kuo A."/>
            <person name="Kohler A."/>
            <person name="Murat C."/>
            <person name="Tang N."/>
            <person name="Roy S."/>
            <person name="Loubradou J."/>
            <person name="Henrissat B."/>
            <person name="Grigoriev I.V."/>
            <person name="Corradi N."/>
            <person name="Roux C."/>
            <person name="Martin F.M."/>
        </authorList>
    </citation>
    <scope>NUCLEOTIDE SEQUENCE [LARGE SCALE GENOMIC DNA]</scope>
    <source>
        <strain evidence="1 2">DAOM 227022</strain>
    </source>
</reference>
<dbReference type="Proteomes" id="UP000265703">
    <property type="component" value="Unassembled WGS sequence"/>
</dbReference>
<organism evidence="1 2">
    <name type="scientific">Glomus cerebriforme</name>
    <dbReference type="NCBI Taxonomy" id="658196"/>
    <lineage>
        <taxon>Eukaryota</taxon>
        <taxon>Fungi</taxon>
        <taxon>Fungi incertae sedis</taxon>
        <taxon>Mucoromycota</taxon>
        <taxon>Glomeromycotina</taxon>
        <taxon>Glomeromycetes</taxon>
        <taxon>Glomerales</taxon>
        <taxon>Glomeraceae</taxon>
        <taxon>Glomus</taxon>
    </lineage>
</organism>
<gene>
    <name evidence="1" type="ORF">C1645_735566</name>
</gene>
<evidence type="ECO:0000313" key="2">
    <source>
        <dbReference type="Proteomes" id="UP000265703"/>
    </source>
</evidence>
<dbReference type="OrthoDB" id="2483803at2759"/>
<dbReference type="EMBL" id="QKYT01000104">
    <property type="protein sequence ID" value="RIA93457.1"/>
    <property type="molecule type" value="Genomic_DNA"/>
</dbReference>
<name>A0A397TB19_9GLOM</name>
<protein>
    <submittedName>
        <fullName evidence="1">Uncharacterized protein</fullName>
    </submittedName>
</protein>